<dbReference type="Gramene" id="OMO68038">
    <property type="protein sequence ID" value="OMO68038"/>
    <property type="gene ID" value="CCACVL1_20115"/>
</dbReference>
<evidence type="ECO:0000313" key="2">
    <source>
        <dbReference type="EMBL" id="OMO68038.1"/>
    </source>
</evidence>
<evidence type="ECO:0000313" key="3">
    <source>
        <dbReference type="Proteomes" id="UP000188268"/>
    </source>
</evidence>
<keyword evidence="3" id="KW-1185">Reference proteome</keyword>
<organism evidence="2 3">
    <name type="scientific">Corchorus capsularis</name>
    <name type="common">Jute</name>
    <dbReference type="NCBI Taxonomy" id="210143"/>
    <lineage>
        <taxon>Eukaryota</taxon>
        <taxon>Viridiplantae</taxon>
        <taxon>Streptophyta</taxon>
        <taxon>Embryophyta</taxon>
        <taxon>Tracheophyta</taxon>
        <taxon>Spermatophyta</taxon>
        <taxon>Magnoliopsida</taxon>
        <taxon>eudicotyledons</taxon>
        <taxon>Gunneridae</taxon>
        <taxon>Pentapetalae</taxon>
        <taxon>rosids</taxon>
        <taxon>malvids</taxon>
        <taxon>Malvales</taxon>
        <taxon>Malvaceae</taxon>
        <taxon>Grewioideae</taxon>
        <taxon>Apeibeae</taxon>
        <taxon>Corchorus</taxon>
    </lineage>
</organism>
<dbReference type="AlphaFoldDB" id="A0A1R3HCF1"/>
<accession>A0A1R3HCF1</accession>
<dbReference type="EMBL" id="AWWV01012282">
    <property type="protein sequence ID" value="OMO68038.1"/>
    <property type="molecule type" value="Genomic_DNA"/>
</dbReference>
<proteinExistence type="predicted"/>
<name>A0A1R3HCF1_COCAP</name>
<protein>
    <submittedName>
        <fullName evidence="2">Uncharacterized protein</fullName>
    </submittedName>
</protein>
<gene>
    <name evidence="2" type="ORF">CCACVL1_20115</name>
</gene>
<sequence>MANVSHPISSPIHLTMRPSANPA</sequence>
<feature type="region of interest" description="Disordered" evidence="1">
    <location>
        <begin position="1"/>
        <end position="23"/>
    </location>
</feature>
<dbReference type="Proteomes" id="UP000188268">
    <property type="component" value="Unassembled WGS sequence"/>
</dbReference>
<evidence type="ECO:0000256" key="1">
    <source>
        <dbReference type="SAM" id="MobiDB-lite"/>
    </source>
</evidence>
<reference evidence="2 3" key="1">
    <citation type="submission" date="2013-09" db="EMBL/GenBank/DDBJ databases">
        <title>Corchorus capsularis genome sequencing.</title>
        <authorList>
            <person name="Alam M."/>
            <person name="Haque M.S."/>
            <person name="Islam M.S."/>
            <person name="Emdad E.M."/>
            <person name="Islam M.M."/>
            <person name="Ahmed B."/>
            <person name="Halim A."/>
            <person name="Hossen Q.M.M."/>
            <person name="Hossain M.Z."/>
            <person name="Ahmed R."/>
            <person name="Khan M.M."/>
            <person name="Islam R."/>
            <person name="Rashid M.M."/>
            <person name="Khan S.A."/>
            <person name="Rahman M.S."/>
            <person name="Alam M."/>
        </authorList>
    </citation>
    <scope>NUCLEOTIDE SEQUENCE [LARGE SCALE GENOMIC DNA]</scope>
    <source>
        <strain evidence="3">cv. CVL-1</strain>
        <tissue evidence="2">Whole seedling</tissue>
    </source>
</reference>
<comment type="caution">
    <text evidence="2">The sequence shown here is derived from an EMBL/GenBank/DDBJ whole genome shotgun (WGS) entry which is preliminary data.</text>
</comment>